<accession>A0A9C6XC15</accession>
<dbReference type="Gene3D" id="3.40.525.10">
    <property type="entry name" value="CRAL-TRIO lipid binding domain"/>
    <property type="match status" value="1"/>
</dbReference>
<protein>
    <submittedName>
        <fullName evidence="4">Retinol-binding protein pinta</fullName>
    </submittedName>
</protein>
<dbReference type="GeneID" id="113206887"/>
<evidence type="ECO:0000313" key="4">
    <source>
        <dbReference type="RefSeq" id="XP_052133203.1"/>
    </source>
</evidence>
<dbReference type="SMART" id="SM00516">
    <property type="entry name" value="SEC14"/>
    <property type="match status" value="1"/>
</dbReference>
<dbReference type="InterPro" id="IPR001251">
    <property type="entry name" value="CRAL-TRIO_dom"/>
</dbReference>
<dbReference type="PRINTS" id="PR00180">
    <property type="entry name" value="CRETINALDHBP"/>
</dbReference>
<dbReference type="Pfam" id="PF00650">
    <property type="entry name" value="CRAL_TRIO"/>
    <property type="match status" value="1"/>
</dbReference>
<dbReference type="SMART" id="SM01100">
    <property type="entry name" value="CRAL_TRIO_N"/>
    <property type="match status" value="1"/>
</dbReference>
<dbReference type="Gene3D" id="1.20.5.1200">
    <property type="entry name" value="Alpha-tocopherol transfer"/>
    <property type="match status" value="1"/>
</dbReference>
<dbReference type="OrthoDB" id="6682367at2759"/>
<keyword evidence="3" id="KW-1185">Reference proteome</keyword>
<evidence type="ECO:0000256" key="1">
    <source>
        <dbReference type="SAM" id="MobiDB-lite"/>
    </source>
</evidence>
<organism evidence="3 4">
    <name type="scientific">Frankliniella occidentalis</name>
    <name type="common">Western flower thrips</name>
    <name type="synonym">Euthrips occidentalis</name>
    <dbReference type="NCBI Taxonomy" id="133901"/>
    <lineage>
        <taxon>Eukaryota</taxon>
        <taxon>Metazoa</taxon>
        <taxon>Ecdysozoa</taxon>
        <taxon>Arthropoda</taxon>
        <taxon>Hexapoda</taxon>
        <taxon>Insecta</taxon>
        <taxon>Pterygota</taxon>
        <taxon>Neoptera</taxon>
        <taxon>Paraneoptera</taxon>
        <taxon>Thysanoptera</taxon>
        <taxon>Terebrantia</taxon>
        <taxon>Thripoidea</taxon>
        <taxon>Thripidae</taxon>
        <taxon>Frankliniella</taxon>
    </lineage>
</organism>
<dbReference type="RefSeq" id="XP_052133203.1">
    <property type="nucleotide sequence ID" value="XM_052277243.1"/>
</dbReference>
<feature type="compositionally biased region" description="Basic and acidic residues" evidence="1">
    <location>
        <begin position="282"/>
        <end position="292"/>
    </location>
</feature>
<dbReference type="InterPro" id="IPR011074">
    <property type="entry name" value="CRAL/TRIO_N_dom"/>
</dbReference>
<sequence length="316" mass="36367">MASVLVCSMAVRQLTPELEERAKQELGEDPARRQEDINAIKTWLSKQGHLNANTEDQWILTFLRGCKFSLERTKEKIDSYYTFRTLLPEFFTNRDPMLPEMQEILNLGICFPLPHPDPKGRKIFLMRVGNYDPSKIKLQDIMKLNYINMDITLREDDRPIICGDVLIMDMRGVTLGHLAQVQPSLLKRASTVYQDAYPVRPQGMHYVYAPSSFESILGLIKSFMKEKLRKRLSVHGNNIDNLYKEIPQKCLPTEYGGEAGSIAELAAAWKTKVESHRDWLLADEQRRSDEKKRPGRPKSSDAIFGVEGSFRKLDFD</sequence>
<dbReference type="PROSITE" id="PS50191">
    <property type="entry name" value="CRAL_TRIO"/>
    <property type="match status" value="1"/>
</dbReference>
<dbReference type="GO" id="GO:0016020">
    <property type="term" value="C:membrane"/>
    <property type="evidence" value="ECO:0007669"/>
    <property type="project" value="TreeGrafter"/>
</dbReference>
<dbReference type="PANTHER" id="PTHR10174">
    <property type="entry name" value="ALPHA-TOCOPHEROL TRANSFER PROTEIN-RELATED"/>
    <property type="match status" value="1"/>
</dbReference>
<dbReference type="GO" id="GO:1902936">
    <property type="term" value="F:phosphatidylinositol bisphosphate binding"/>
    <property type="evidence" value="ECO:0007669"/>
    <property type="project" value="TreeGrafter"/>
</dbReference>
<dbReference type="PANTHER" id="PTHR10174:SF224">
    <property type="entry name" value="RETINOL-BINDING PROTEIN PINTA"/>
    <property type="match status" value="1"/>
</dbReference>
<proteinExistence type="predicted"/>
<dbReference type="InterPro" id="IPR036273">
    <property type="entry name" value="CRAL/TRIO_N_dom_sf"/>
</dbReference>
<evidence type="ECO:0000313" key="3">
    <source>
        <dbReference type="Proteomes" id="UP000504606"/>
    </source>
</evidence>
<name>A0A9C6XC15_FRAOC</name>
<feature type="region of interest" description="Disordered" evidence="1">
    <location>
        <begin position="282"/>
        <end position="316"/>
    </location>
</feature>
<gene>
    <name evidence="4" type="primary">LOC113206887</name>
</gene>
<evidence type="ECO:0000259" key="2">
    <source>
        <dbReference type="PROSITE" id="PS50191"/>
    </source>
</evidence>
<dbReference type="Gene3D" id="1.10.8.20">
    <property type="entry name" value="N-terminal domain of phosphatidylinositol transfer protein sec14p"/>
    <property type="match status" value="1"/>
</dbReference>
<dbReference type="SUPFAM" id="SSF46938">
    <property type="entry name" value="CRAL/TRIO N-terminal domain"/>
    <property type="match status" value="1"/>
</dbReference>
<dbReference type="AlphaFoldDB" id="A0A9C6XC15"/>
<dbReference type="Proteomes" id="UP000504606">
    <property type="component" value="Unplaced"/>
</dbReference>
<dbReference type="KEGG" id="foc:113206887"/>
<feature type="domain" description="CRAL-TRIO" evidence="2">
    <location>
        <begin position="94"/>
        <end position="263"/>
    </location>
</feature>
<reference evidence="4" key="1">
    <citation type="submission" date="2025-08" db="UniProtKB">
        <authorList>
            <consortium name="RefSeq"/>
        </authorList>
    </citation>
    <scope>IDENTIFICATION</scope>
    <source>
        <tissue evidence="4">Whole organism</tissue>
    </source>
</reference>
<dbReference type="SUPFAM" id="SSF52087">
    <property type="entry name" value="CRAL/TRIO domain"/>
    <property type="match status" value="1"/>
</dbReference>
<dbReference type="CDD" id="cd00170">
    <property type="entry name" value="SEC14"/>
    <property type="match status" value="1"/>
</dbReference>
<dbReference type="InterPro" id="IPR036865">
    <property type="entry name" value="CRAL-TRIO_dom_sf"/>
</dbReference>